<dbReference type="CDD" id="cd19871">
    <property type="entry name" value="DSRM_DUS2L"/>
    <property type="match status" value="1"/>
</dbReference>
<name>W8BUD9_CERCA</name>
<dbReference type="CTD" id="54920"/>
<evidence type="ECO:0000259" key="1">
    <source>
        <dbReference type="SMART" id="SM00358"/>
    </source>
</evidence>
<dbReference type="GeneID" id="101455012"/>
<dbReference type="InterPro" id="IPR035587">
    <property type="entry name" value="DUS-like_FMN-bd"/>
</dbReference>
<dbReference type="Gene3D" id="3.20.20.70">
    <property type="entry name" value="Aldolase class I"/>
    <property type="match status" value="1"/>
</dbReference>
<organism evidence="2">
    <name type="scientific">Ceratitis capitata</name>
    <name type="common">Mediterranean fruit fly</name>
    <name type="synonym">Tephritis capitata</name>
    <dbReference type="NCBI Taxonomy" id="7213"/>
    <lineage>
        <taxon>Eukaryota</taxon>
        <taxon>Metazoa</taxon>
        <taxon>Ecdysozoa</taxon>
        <taxon>Arthropoda</taxon>
        <taxon>Hexapoda</taxon>
        <taxon>Insecta</taxon>
        <taxon>Pterygota</taxon>
        <taxon>Neoptera</taxon>
        <taxon>Endopterygota</taxon>
        <taxon>Diptera</taxon>
        <taxon>Brachycera</taxon>
        <taxon>Muscomorpha</taxon>
        <taxon>Tephritoidea</taxon>
        <taxon>Tephritidae</taxon>
        <taxon>Ceratitis</taxon>
        <taxon>Ceratitis</taxon>
    </lineage>
</organism>
<dbReference type="InterPro" id="IPR044463">
    <property type="entry name" value="DUS2_DSRM"/>
</dbReference>
<dbReference type="AlphaFoldDB" id="W8BUD9"/>
<dbReference type="OrthoDB" id="10262250at2759"/>
<reference evidence="2" key="2">
    <citation type="journal article" date="2014" name="BMC Genomics">
        <title>A genomic perspective to assessing quality of mass-reared SIT flies used in Mediterranean fruit fly (Ceratitis capitata) eradication in California.</title>
        <authorList>
            <person name="Calla B."/>
            <person name="Hall B."/>
            <person name="Hou S."/>
            <person name="Geib S.M."/>
        </authorList>
    </citation>
    <scope>NUCLEOTIDE SEQUENCE</scope>
</reference>
<gene>
    <name evidence="2" type="primary">DUS2L</name>
</gene>
<dbReference type="EMBL" id="GAMC01009629">
    <property type="protein sequence ID" value="JAB96926.1"/>
    <property type="molecule type" value="mRNA"/>
</dbReference>
<dbReference type="SUPFAM" id="SSF54768">
    <property type="entry name" value="dsRNA-binding domain-like"/>
    <property type="match status" value="1"/>
</dbReference>
<dbReference type="GO" id="GO:0017150">
    <property type="term" value="F:tRNA dihydrouridine synthase activity"/>
    <property type="evidence" value="ECO:0007669"/>
    <property type="project" value="TreeGrafter"/>
</dbReference>
<dbReference type="SUPFAM" id="SSF51395">
    <property type="entry name" value="FMN-linked oxidoreductases"/>
    <property type="match status" value="1"/>
</dbReference>
<dbReference type="Gene3D" id="3.30.160.20">
    <property type="match status" value="1"/>
</dbReference>
<evidence type="ECO:0000313" key="2">
    <source>
        <dbReference type="EMBL" id="JAB96926.1"/>
    </source>
</evidence>
<accession>W8BUD9</accession>
<dbReference type="InterPro" id="IPR013785">
    <property type="entry name" value="Aldolase_TIM"/>
</dbReference>
<dbReference type="GO" id="GO:0000049">
    <property type="term" value="F:tRNA binding"/>
    <property type="evidence" value="ECO:0007669"/>
    <property type="project" value="InterPro"/>
</dbReference>
<dbReference type="GO" id="GO:0005737">
    <property type="term" value="C:cytoplasm"/>
    <property type="evidence" value="ECO:0007669"/>
    <property type="project" value="TreeGrafter"/>
</dbReference>
<feature type="domain" description="DRBM" evidence="1">
    <location>
        <begin position="401"/>
        <end position="464"/>
    </location>
</feature>
<dbReference type="Pfam" id="PF00035">
    <property type="entry name" value="dsrm"/>
    <property type="match status" value="1"/>
</dbReference>
<dbReference type="KEGG" id="ccat:101455012"/>
<proteinExistence type="evidence at transcript level"/>
<dbReference type="InterPro" id="IPR052582">
    <property type="entry name" value="tRNA-DUS-like"/>
</dbReference>
<dbReference type="GO" id="GO:0010468">
    <property type="term" value="P:regulation of gene expression"/>
    <property type="evidence" value="ECO:0007669"/>
    <property type="project" value="UniProtKB-ARBA"/>
</dbReference>
<reference evidence="2" key="1">
    <citation type="submission" date="2013-07" db="EMBL/GenBank/DDBJ databases">
        <authorList>
            <person name="Geib S."/>
        </authorList>
    </citation>
    <scope>NUCLEOTIDE SEQUENCE</scope>
</reference>
<dbReference type="InterPro" id="IPR014720">
    <property type="entry name" value="dsRBD_dom"/>
</dbReference>
<dbReference type="SMART" id="SM00358">
    <property type="entry name" value="DSRM"/>
    <property type="match status" value="1"/>
</dbReference>
<sequence>MNFKFFLRLIKKMTLGENGSTLDYRNKVIMAPMVRVGTLPMRLLALEFGADIVYTEELIDMKLMRSKRRVNAALGTVDFVDRSDGTIVFRTCAKERNQLILQLGTADAERALSVGKLVEKDIAGLDINMGCPKEFSIKGGMGVALLGQPDKAEHILTTLCKNLSIPVTCKIRILPDLNETIKLVQRFASTGIAAIAIHARTRDERPQHAPHPDFIREIAKAVNIPVIANGGSKDFHKYKDLLSFRDLCGATSVMVGRAAQLNVSIFRTEGMLPMDEIIVRYLKLSVDYDNPAHNTKYCVQNILKELQESPRGKQFLQCQTLQQMCEIWSLGDYCYRKQLEQKKLGNFGRREVAPGVIPDDDTVDEPEMKRQKMNAPPLDADIIQHNIAFLRSNYSNDTQLPKTRLYTYAGRKNLAIPQYETQGIDKLFRAICTFNGKRYTSSFWEKNKKQAEQGAALVCLLEISEVTENELIKNGSILR</sequence>
<protein>
    <submittedName>
        <fullName evidence="2">tRNA-dihydrouridine(20) synthase (NAD(P)+)-like</fullName>
    </submittedName>
</protein>
<dbReference type="Pfam" id="PF01207">
    <property type="entry name" value="Dus"/>
    <property type="match status" value="1"/>
</dbReference>
<dbReference type="PANTHER" id="PTHR45936:SF1">
    <property type="entry name" value="TRNA-DIHYDROURIDINE(20) SYNTHASE [NAD(P)+]-LIKE"/>
    <property type="match status" value="1"/>
</dbReference>
<dbReference type="PANTHER" id="PTHR45936">
    <property type="entry name" value="TRNA-DIHYDROURIDINE(20) SYNTHASE [NAD(P)+]-LIKE"/>
    <property type="match status" value="1"/>
</dbReference>
<dbReference type="CDD" id="cd02801">
    <property type="entry name" value="DUS_like_FMN"/>
    <property type="match status" value="1"/>
</dbReference>